<evidence type="ECO:0000259" key="8">
    <source>
        <dbReference type="Pfam" id="PF05189"/>
    </source>
</evidence>
<evidence type="ECO:0000256" key="2">
    <source>
        <dbReference type="ARBA" id="ARBA00021428"/>
    </source>
</evidence>
<comment type="function">
    <text evidence="5">Catalyzes the conversion of 3'-phosphate to a 2',3'-cyclic phosphodiester at the end of RNA. The mechanism of action of the enzyme occurs in 3 steps: (A) adenylation of the enzyme by ATP; (B) transfer of adenylate to an RNA-N3'P to produce RNA-N3'PP5'A; (C) and attack of the adjacent 2'-hydroxyl on the 3'-phosphorus in the diester linkage to produce the cyclic end product. The biological role of this enzyme is unknown but it is likely to function in some aspects of cellular RNA processing.</text>
</comment>
<keyword evidence="5" id="KW-0963">Cytoplasm</keyword>
<feature type="active site" description="Tele-AMP-histidine intermediate" evidence="5">
    <location>
        <position position="369"/>
    </location>
</feature>
<feature type="domain" description="RNA 3'-terminal phosphate cyclase" evidence="7">
    <location>
        <begin position="50"/>
        <end position="380"/>
    </location>
</feature>
<evidence type="ECO:0000256" key="5">
    <source>
        <dbReference type="HAMAP-Rule" id="MF_00200"/>
    </source>
</evidence>
<accession>M0AVW6</accession>
<dbReference type="GO" id="GO:0003963">
    <property type="term" value="F:RNA-3'-phosphate cyclase activity"/>
    <property type="evidence" value="ECO:0007669"/>
    <property type="project" value="UniProtKB-UniRule"/>
</dbReference>
<keyword evidence="4 5" id="KW-0547">Nucleotide-binding</keyword>
<dbReference type="NCBIfam" id="TIGR03399">
    <property type="entry name" value="RNA_3prim_cycl"/>
    <property type="match status" value="1"/>
</dbReference>
<dbReference type="GO" id="GO:0006396">
    <property type="term" value="P:RNA processing"/>
    <property type="evidence" value="ECO:0007669"/>
    <property type="project" value="UniProtKB-UniRule"/>
</dbReference>
<keyword evidence="3 5" id="KW-0436">Ligase</keyword>
<dbReference type="STRING" id="1227492.C482_07109"/>
<feature type="binding site" evidence="5">
    <location>
        <begin position="345"/>
        <end position="349"/>
    </location>
    <ligand>
        <name>ATP</name>
        <dbReference type="ChEBI" id="CHEBI:30616"/>
    </ligand>
</feature>
<dbReference type="HAMAP" id="MF_00200">
    <property type="entry name" value="RTC"/>
    <property type="match status" value="1"/>
</dbReference>
<dbReference type="InterPro" id="IPR013792">
    <property type="entry name" value="RNA3'P_cycl/enolpyr_Trfase_a/b"/>
</dbReference>
<dbReference type="InterPro" id="IPR013791">
    <property type="entry name" value="RNA3'-term_phos_cycl_insert"/>
</dbReference>
<dbReference type="EMBL" id="AOIN01000044">
    <property type="protein sequence ID" value="ELZ01524.1"/>
    <property type="molecule type" value="Genomic_DNA"/>
</dbReference>
<dbReference type="EC" id="6.5.1.4" evidence="5 6"/>
<sequence length="411" mass="42775">MFPPTHPQYSRSGTVCDPVARCGLIGVDNETALQHVPAAMTTLELDGEHAGGQFLRNALALSVLESRPIRIENVRGDRPTPGLAHQHLAVLETMAELIDADVSGADHGAETVAFDPGTFRLAGGEYAVDIGTAGSVTLLFDAVLPLATVLESPLSLTVTGGTDVAWSPPLDYTRYVKLPLLRRFGLTAAIECERRGFYPDGGGRATLHLAPSEIEPLDAPSLVERPDVAGLRVYSTEAAALAEQDVAHRQAAGALNWLGLESVGAENPDTQSALDECEVVEQIETTAASACPGSAIVLRLESEDGVPIAGCNALGERGVPAERVGEDAADAANRFLAGDAAVDRHLADQLLVFLALASGRVRVPAVTDHVDSSCDLLESFGVPVERVGEGTGATAVVAVESGDEVSEVGGV</sequence>
<evidence type="ECO:0000313" key="10">
    <source>
        <dbReference type="Proteomes" id="UP000011693"/>
    </source>
</evidence>
<dbReference type="Proteomes" id="UP000011693">
    <property type="component" value="Unassembled WGS sequence"/>
</dbReference>
<dbReference type="SUPFAM" id="SSF55205">
    <property type="entry name" value="EPT/RTPC-like"/>
    <property type="match status" value="1"/>
</dbReference>
<comment type="catalytic activity">
    <reaction evidence="5">
        <text>a 3'-end 3'-phospho-ribonucleotide-RNA + ATP = a 3'-end 2',3'-cyclophospho-ribonucleotide-RNA + AMP + diphosphate</text>
        <dbReference type="Rhea" id="RHEA:23976"/>
        <dbReference type="Rhea" id="RHEA-COMP:10463"/>
        <dbReference type="Rhea" id="RHEA-COMP:10464"/>
        <dbReference type="ChEBI" id="CHEBI:30616"/>
        <dbReference type="ChEBI" id="CHEBI:33019"/>
        <dbReference type="ChEBI" id="CHEBI:83062"/>
        <dbReference type="ChEBI" id="CHEBI:83064"/>
        <dbReference type="ChEBI" id="CHEBI:456215"/>
        <dbReference type="EC" id="6.5.1.4"/>
    </reaction>
</comment>
<dbReference type="PIRSF" id="PIRSF005378">
    <property type="entry name" value="RNA3'_term_phos_cycl_euk"/>
    <property type="match status" value="1"/>
</dbReference>
<protein>
    <recommendedName>
        <fullName evidence="2 5">RNA 3'-terminal phosphate cyclase</fullName>
        <shortName evidence="5">RNA cyclase</shortName>
        <shortName evidence="5">RNA-3'-phosphate cyclase</shortName>
        <ecNumber evidence="5 6">6.5.1.4</ecNumber>
    </recommendedName>
</protein>
<dbReference type="InterPro" id="IPR017770">
    <property type="entry name" value="RNA3'_term_phos_cyc_type_1"/>
</dbReference>
<keyword evidence="10" id="KW-1185">Reference proteome</keyword>
<keyword evidence="5" id="KW-0067">ATP-binding</keyword>
<feature type="binding site" evidence="5">
    <location>
        <position position="141"/>
    </location>
    <ligand>
        <name>ATP</name>
        <dbReference type="ChEBI" id="CHEBI:30616"/>
    </ligand>
</feature>
<dbReference type="InterPro" id="IPR036553">
    <property type="entry name" value="RPTC_insert"/>
</dbReference>
<evidence type="ECO:0000256" key="6">
    <source>
        <dbReference type="NCBIfam" id="TIGR03399"/>
    </source>
</evidence>
<proteinExistence type="inferred from homology"/>
<dbReference type="InterPro" id="IPR023797">
    <property type="entry name" value="RNA3'_phos_cyclase_dom"/>
</dbReference>
<evidence type="ECO:0000259" key="7">
    <source>
        <dbReference type="Pfam" id="PF01137"/>
    </source>
</evidence>
<gene>
    <name evidence="5" type="primary">rtcA</name>
    <name evidence="9" type="ORF">C482_07109</name>
</gene>
<comment type="subcellular location">
    <subcellularLocation>
        <location evidence="5">Cytoplasm</location>
    </subcellularLocation>
</comment>
<dbReference type="NCBIfam" id="NF003246">
    <property type="entry name" value="PRK04204.1-2"/>
    <property type="match status" value="1"/>
</dbReference>
<dbReference type="AlphaFoldDB" id="M0AVW6"/>
<dbReference type="Pfam" id="PF01137">
    <property type="entry name" value="RTC"/>
    <property type="match status" value="1"/>
</dbReference>
<comment type="similarity">
    <text evidence="1 5">Belongs to the RNA 3'-terminal cyclase family. Type 1 subfamily.</text>
</comment>
<dbReference type="PATRIC" id="fig|1227492.4.peg.1381"/>
<evidence type="ECO:0000256" key="1">
    <source>
        <dbReference type="ARBA" id="ARBA00009206"/>
    </source>
</evidence>
<evidence type="ECO:0000256" key="3">
    <source>
        <dbReference type="ARBA" id="ARBA00022598"/>
    </source>
</evidence>
<dbReference type="InterPro" id="IPR000228">
    <property type="entry name" value="RNA3'_term_phos_cyc"/>
</dbReference>
<dbReference type="PANTHER" id="PTHR11096:SF0">
    <property type="entry name" value="RNA 3'-TERMINAL PHOSPHATE CYCLASE"/>
    <property type="match status" value="1"/>
</dbReference>
<dbReference type="Gene3D" id="3.65.10.20">
    <property type="entry name" value="RNA 3'-terminal phosphate cyclase domain"/>
    <property type="match status" value="1"/>
</dbReference>
<dbReference type="Pfam" id="PF05189">
    <property type="entry name" value="RTC_insert"/>
    <property type="match status" value="1"/>
</dbReference>
<feature type="domain" description="RNA 3'-terminal phosphate cyclase insert" evidence="8">
    <location>
        <begin position="224"/>
        <end position="336"/>
    </location>
</feature>
<organism evidence="9 10">
    <name type="scientific">Natrialba chahannaoensis JCM 10990</name>
    <dbReference type="NCBI Taxonomy" id="1227492"/>
    <lineage>
        <taxon>Archaea</taxon>
        <taxon>Methanobacteriati</taxon>
        <taxon>Methanobacteriota</taxon>
        <taxon>Stenosarchaea group</taxon>
        <taxon>Halobacteria</taxon>
        <taxon>Halobacteriales</taxon>
        <taxon>Natrialbaceae</taxon>
        <taxon>Natrialba</taxon>
    </lineage>
</organism>
<dbReference type="InterPro" id="IPR037136">
    <property type="entry name" value="RNA3'_phos_cyclase_dom_sf"/>
</dbReference>
<evidence type="ECO:0000256" key="4">
    <source>
        <dbReference type="ARBA" id="ARBA00022741"/>
    </source>
</evidence>
<dbReference type="PANTHER" id="PTHR11096">
    <property type="entry name" value="RNA 3' TERMINAL PHOSPHATE CYCLASE"/>
    <property type="match status" value="1"/>
</dbReference>
<dbReference type="Gene3D" id="3.30.360.20">
    <property type="entry name" value="RNA 3'-terminal phosphate cyclase, insert domain"/>
    <property type="match status" value="1"/>
</dbReference>
<reference evidence="9 10" key="1">
    <citation type="journal article" date="2014" name="PLoS Genet.">
        <title>Phylogenetically driven sequencing of extremely halophilic archaea reveals strategies for static and dynamic osmo-response.</title>
        <authorList>
            <person name="Becker E.A."/>
            <person name="Seitzer P.M."/>
            <person name="Tritt A."/>
            <person name="Larsen D."/>
            <person name="Krusor M."/>
            <person name="Yao A.I."/>
            <person name="Wu D."/>
            <person name="Madern D."/>
            <person name="Eisen J.A."/>
            <person name="Darling A.E."/>
            <person name="Facciotti M.T."/>
        </authorList>
    </citation>
    <scope>NUCLEOTIDE SEQUENCE [LARGE SCALE GENOMIC DNA]</scope>
    <source>
        <strain evidence="9 10">JCM 10990</strain>
    </source>
</reference>
<dbReference type="GO" id="GO:0005524">
    <property type="term" value="F:ATP binding"/>
    <property type="evidence" value="ECO:0007669"/>
    <property type="project" value="UniProtKB-KW"/>
</dbReference>
<dbReference type="GO" id="GO:0005737">
    <property type="term" value="C:cytoplasm"/>
    <property type="evidence" value="ECO:0007669"/>
    <property type="project" value="UniProtKB-SubCell"/>
</dbReference>
<evidence type="ECO:0000313" key="9">
    <source>
        <dbReference type="EMBL" id="ELZ01524.1"/>
    </source>
</evidence>
<comment type="caution">
    <text evidence="9">The sequence shown here is derived from an EMBL/GenBank/DDBJ whole genome shotgun (WGS) entry which is preliminary data.</text>
</comment>
<name>M0AVW6_9EURY</name>
<dbReference type="SUPFAM" id="SSF52913">
    <property type="entry name" value="RNA 3'-terminal phosphate cyclase, RPTC, insert domain"/>
    <property type="match status" value="1"/>
</dbReference>